<keyword evidence="1" id="KW-0472">Membrane</keyword>
<feature type="transmembrane region" description="Helical" evidence="1">
    <location>
        <begin position="140"/>
        <end position="163"/>
    </location>
</feature>
<dbReference type="EMBL" id="JAGMUV010000002">
    <property type="protein sequence ID" value="KAH7170900.1"/>
    <property type="molecule type" value="Genomic_DNA"/>
</dbReference>
<dbReference type="PANTHER" id="PTHR39605">
    <property type="entry name" value="MAJOR FACILITATOR SUPERFAMILY (MFS) PROFILE DOMAIN-CONTAINING PROTEIN"/>
    <property type="match status" value="1"/>
</dbReference>
<name>A0A9P9JPN5_9HYPO</name>
<evidence type="ECO:0000313" key="3">
    <source>
        <dbReference type="Proteomes" id="UP000738349"/>
    </source>
</evidence>
<keyword evidence="1" id="KW-0812">Transmembrane</keyword>
<comment type="caution">
    <text evidence="2">The sequence shown here is derived from an EMBL/GenBank/DDBJ whole genome shotgun (WGS) entry which is preliminary data.</text>
</comment>
<dbReference type="PANTHER" id="PTHR39605:SF1">
    <property type="entry name" value="MAJOR FACILITATOR SUPERFAMILY (MFS) PROFILE DOMAIN-CONTAINING PROTEIN"/>
    <property type="match status" value="1"/>
</dbReference>
<keyword evidence="3" id="KW-1185">Reference proteome</keyword>
<reference evidence="2" key="1">
    <citation type="journal article" date="2021" name="Nat. Commun.">
        <title>Genetic determinants of endophytism in the Arabidopsis root mycobiome.</title>
        <authorList>
            <person name="Mesny F."/>
            <person name="Miyauchi S."/>
            <person name="Thiergart T."/>
            <person name="Pickel B."/>
            <person name="Atanasova L."/>
            <person name="Karlsson M."/>
            <person name="Huettel B."/>
            <person name="Barry K.W."/>
            <person name="Haridas S."/>
            <person name="Chen C."/>
            <person name="Bauer D."/>
            <person name="Andreopoulos W."/>
            <person name="Pangilinan J."/>
            <person name="LaButti K."/>
            <person name="Riley R."/>
            <person name="Lipzen A."/>
            <person name="Clum A."/>
            <person name="Drula E."/>
            <person name="Henrissat B."/>
            <person name="Kohler A."/>
            <person name="Grigoriev I.V."/>
            <person name="Martin F.M."/>
            <person name="Hacquard S."/>
        </authorList>
    </citation>
    <scope>NUCLEOTIDE SEQUENCE</scope>
    <source>
        <strain evidence="2">MPI-CAGE-AT-0147</strain>
    </source>
</reference>
<gene>
    <name evidence="2" type="ORF">EDB81DRAFT_183046</name>
</gene>
<feature type="transmembrane region" description="Helical" evidence="1">
    <location>
        <begin position="46"/>
        <end position="69"/>
    </location>
</feature>
<organism evidence="2 3">
    <name type="scientific">Dactylonectria macrodidyma</name>
    <dbReference type="NCBI Taxonomy" id="307937"/>
    <lineage>
        <taxon>Eukaryota</taxon>
        <taxon>Fungi</taxon>
        <taxon>Dikarya</taxon>
        <taxon>Ascomycota</taxon>
        <taxon>Pezizomycotina</taxon>
        <taxon>Sordariomycetes</taxon>
        <taxon>Hypocreomycetidae</taxon>
        <taxon>Hypocreales</taxon>
        <taxon>Nectriaceae</taxon>
        <taxon>Dactylonectria</taxon>
    </lineage>
</organism>
<protein>
    <submittedName>
        <fullName evidence="2">Uncharacterized protein</fullName>
    </submittedName>
</protein>
<dbReference type="AlphaFoldDB" id="A0A9P9JPN5"/>
<sequence>MSAIASYSFGNLAWLGTQALPLIIWPSFIGSILRAEDEVTSPLEAYFARSLGFALLALGLVVVVLSGAVPLTSAANGSILPHSSSHLLMLAFTLTRPPSPTASSEEVSPYASATILISTFHHASAAFYCYGRYTWTGESGYLFGCMGSAIFASFGLYCVMFAGDTAMVSRYHKFDQSTSGFPFKNTQSYRSKKKAL</sequence>
<evidence type="ECO:0000256" key="1">
    <source>
        <dbReference type="SAM" id="Phobius"/>
    </source>
</evidence>
<keyword evidence="1" id="KW-1133">Transmembrane helix</keyword>
<dbReference type="Proteomes" id="UP000738349">
    <property type="component" value="Unassembled WGS sequence"/>
</dbReference>
<evidence type="ECO:0000313" key="2">
    <source>
        <dbReference type="EMBL" id="KAH7170900.1"/>
    </source>
</evidence>
<dbReference type="OrthoDB" id="2550114at2759"/>
<proteinExistence type="predicted"/>
<accession>A0A9P9JPN5</accession>
<feature type="transmembrane region" description="Helical" evidence="1">
    <location>
        <begin position="12"/>
        <end position="34"/>
    </location>
</feature>